<gene>
    <name evidence="1" type="ORF">GCM10009867_19110</name>
</gene>
<accession>A0ABN3UP41</accession>
<proteinExistence type="predicted"/>
<protein>
    <submittedName>
        <fullName evidence="1">Uncharacterized protein</fullName>
    </submittedName>
</protein>
<organism evidence="1 2">
    <name type="scientific">Pedococcus aerophilus</name>
    <dbReference type="NCBI Taxonomy" id="436356"/>
    <lineage>
        <taxon>Bacteria</taxon>
        <taxon>Bacillati</taxon>
        <taxon>Actinomycetota</taxon>
        <taxon>Actinomycetes</taxon>
        <taxon>Micrococcales</taxon>
        <taxon>Intrasporangiaceae</taxon>
        <taxon>Pedococcus</taxon>
    </lineage>
</organism>
<evidence type="ECO:0000313" key="1">
    <source>
        <dbReference type="EMBL" id="GAA2735847.1"/>
    </source>
</evidence>
<sequence>MRRERVRGGGTQGERVPGRQRFTGQIAGVGSTSGVRVVVGLWDASPWGPFADVMLEQPDGHRVLLAPSTTVAEFVADTYVFDGVIVTEVAAEVSTPRGAASGTVHWSVAAGELELAFVVGRRAALGHLLRAIPTPLAASPLFAAAVDPVARTVLRGVSTRGQARSGRREWYGALDLHHVTSLTGSWQGRPLGALADVDPPCRFGFSSTPRAPGVTRVVTTVETTG</sequence>
<dbReference type="Proteomes" id="UP001501326">
    <property type="component" value="Unassembled WGS sequence"/>
</dbReference>
<reference evidence="1 2" key="1">
    <citation type="journal article" date="2019" name="Int. J. Syst. Evol. Microbiol.">
        <title>The Global Catalogue of Microorganisms (GCM) 10K type strain sequencing project: providing services to taxonomists for standard genome sequencing and annotation.</title>
        <authorList>
            <consortium name="The Broad Institute Genomics Platform"/>
            <consortium name="The Broad Institute Genome Sequencing Center for Infectious Disease"/>
            <person name="Wu L."/>
            <person name="Ma J."/>
        </authorList>
    </citation>
    <scope>NUCLEOTIDE SEQUENCE [LARGE SCALE GENOMIC DNA]</scope>
    <source>
        <strain evidence="1 2">JCM 16378</strain>
    </source>
</reference>
<keyword evidence="2" id="KW-1185">Reference proteome</keyword>
<comment type="caution">
    <text evidence="1">The sequence shown here is derived from an EMBL/GenBank/DDBJ whole genome shotgun (WGS) entry which is preliminary data.</text>
</comment>
<dbReference type="EMBL" id="BAAARN010000001">
    <property type="protein sequence ID" value="GAA2735847.1"/>
    <property type="molecule type" value="Genomic_DNA"/>
</dbReference>
<evidence type="ECO:0000313" key="2">
    <source>
        <dbReference type="Proteomes" id="UP001501326"/>
    </source>
</evidence>
<name>A0ABN3UP41_9MICO</name>